<keyword evidence="6" id="KW-0282">Flagellum</keyword>
<comment type="subunit">
    <text evidence="5">The basal body constitutes a major portion of the flagellar organelle and consists of four rings (L,P,S, and M) mounted on a central rod.</text>
</comment>
<evidence type="ECO:0000256" key="4">
    <source>
        <dbReference type="ARBA" id="ARBA00023143"/>
    </source>
</evidence>
<keyword evidence="7" id="KW-1185">Reference proteome</keyword>
<comment type="caution">
    <text evidence="6">The sequence shown here is derived from an EMBL/GenBank/DDBJ whole genome shotgun (WGS) entry which is preliminary data.</text>
</comment>
<evidence type="ECO:0000256" key="2">
    <source>
        <dbReference type="ARBA" id="ARBA00004117"/>
    </source>
</evidence>
<gene>
    <name evidence="5 6" type="primary">flgI</name>
    <name evidence="6" type="ORF">X474_13695</name>
</gene>
<dbReference type="GO" id="GO:0005198">
    <property type="term" value="F:structural molecule activity"/>
    <property type="evidence" value="ECO:0007669"/>
    <property type="project" value="InterPro"/>
</dbReference>
<dbReference type="PRINTS" id="PR01010">
    <property type="entry name" value="FLGPRINGFLGI"/>
</dbReference>
<evidence type="ECO:0000313" key="7">
    <source>
        <dbReference type="Proteomes" id="UP000032233"/>
    </source>
</evidence>
<dbReference type="Proteomes" id="UP000032233">
    <property type="component" value="Unassembled WGS sequence"/>
</dbReference>
<dbReference type="STRING" id="1429043.X474_13695"/>
<dbReference type="InterPro" id="IPR001782">
    <property type="entry name" value="Flag_FlgI"/>
</dbReference>
<dbReference type="GO" id="GO:0071973">
    <property type="term" value="P:bacterial-type flagellum-dependent cell motility"/>
    <property type="evidence" value="ECO:0007669"/>
    <property type="project" value="InterPro"/>
</dbReference>
<dbReference type="PANTHER" id="PTHR30381:SF0">
    <property type="entry name" value="FLAGELLAR P-RING PROTEIN"/>
    <property type="match status" value="1"/>
</dbReference>
<dbReference type="Pfam" id="PF02119">
    <property type="entry name" value="FlgI"/>
    <property type="match status" value="1"/>
</dbReference>
<organism evidence="6 7">
    <name type="scientific">Dethiosulfatarculus sandiegensis</name>
    <dbReference type="NCBI Taxonomy" id="1429043"/>
    <lineage>
        <taxon>Bacteria</taxon>
        <taxon>Pseudomonadati</taxon>
        <taxon>Thermodesulfobacteriota</taxon>
        <taxon>Desulfarculia</taxon>
        <taxon>Desulfarculales</taxon>
        <taxon>Desulfarculaceae</taxon>
        <taxon>Dethiosulfatarculus</taxon>
    </lineage>
</organism>
<keyword evidence="3" id="KW-0732">Signal</keyword>
<protein>
    <recommendedName>
        <fullName evidence="5">Flagellar P-ring protein</fullName>
    </recommendedName>
    <alternativeName>
        <fullName evidence="5">Basal body P-ring protein</fullName>
    </alternativeName>
</protein>
<keyword evidence="6" id="KW-0966">Cell projection</keyword>
<evidence type="ECO:0000256" key="5">
    <source>
        <dbReference type="HAMAP-Rule" id="MF_00416"/>
    </source>
</evidence>
<dbReference type="GO" id="GO:0009428">
    <property type="term" value="C:bacterial-type flagellum basal body, distal rod, P ring"/>
    <property type="evidence" value="ECO:0007669"/>
    <property type="project" value="InterPro"/>
</dbReference>
<dbReference type="HAMAP" id="MF_00416">
    <property type="entry name" value="FlgI"/>
    <property type="match status" value="1"/>
</dbReference>
<evidence type="ECO:0000313" key="6">
    <source>
        <dbReference type="EMBL" id="KIX13534.1"/>
    </source>
</evidence>
<evidence type="ECO:0000256" key="3">
    <source>
        <dbReference type="ARBA" id="ARBA00022729"/>
    </source>
</evidence>
<dbReference type="AlphaFoldDB" id="A0A0D2J614"/>
<dbReference type="GO" id="GO:0030288">
    <property type="term" value="C:outer membrane-bounded periplasmic space"/>
    <property type="evidence" value="ECO:0007669"/>
    <property type="project" value="InterPro"/>
</dbReference>
<comment type="function">
    <text evidence="1 5">Assembles around the rod to form the L-ring and probably protects the motor/basal body from shearing forces during rotation.</text>
</comment>
<evidence type="ECO:0000256" key="1">
    <source>
        <dbReference type="ARBA" id="ARBA00002591"/>
    </source>
</evidence>
<comment type="subcellular location">
    <subcellularLocation>
        <location evidence="2 5">Bacterial flagellum basal body</location>
    </subcellularLocation>
</comment>
<comment type="similarity">
    <text evidence="5">Belongs to the FlgI family.</text>
</comment>
<dbReference type="PATRIC" id="fig|1429043.3.peg.2907"/>
<proteinExistence type="inferred from homology"/>
<dbReference type="PANTHER" id="PTHR30381">
    <property type="entry name" value="FLAGELLAR P-RING PERIPLASMIC PROTEIN FLGI"/>
    <property type="match status" value="1"/>
</dbReference>
<dbReference type="NCBIfam" id="NF003676">
    <property type="entry name" value="PRK05303.1"/>
    <property type="match status" value="1"/>
</dbReference>
<keyword evidence="6" id="KW-0969">Cilium</keyword>
<dbReference type="EMBL" id="AZAC01000015">
    <property type="protein sequence ID" value="KIX13534.1"/>
    <property type="molecule type" value="Genomic_DNA"/>
</dbReference>
<accession>A0A0D2J614</accession>
<dbReference type="InParanoid" id="A0A0D2J614"/>
<reference evidence="6 7" key="1">
    <citation type="submission" date="2013-11" db="EMBL/GenBank/DDBJ databases">
        <title>Metagenomic analysis of a methanogenic consortium involved in long chain n-alkane degradation.</title>
        <authorList>
            <person name="Davidova I.A."/>
            <person name="Callaghan A.V."/>
            <person name="Wawrik B."/>
            <person name="Pruitt S."/>
            <person name="Marks C."/>
            <person name="Duncan K.E."/>
            <person name="Suflita J.M."/>
        </authorList>
    </citation>
    <scope>NUCLEOTIDE SEQUENCE [LARGE SCALE GENOMIC DNA]</scope>
    <source>
        <strain evidence="6 7">SPR</strain>
    </source>
</reference>
<keyword evidence="4 5" id="KW-0975">Bacterial flagellum</keyword>
<name>A0A0D2J614_9BACT</name>
<dbReference type="FunCoup" id="A0A0D2J614">
    <property type="interactions" value="76"/>
</dbReference>
<sequence>MMQTKIKTIFTIACLICLILAESAFAIRIKDMASLRGVRKNQLLGYGLVVGLNGTGDKSSTTFTVQGLTNMLNRMGVKVTPGQVKVKNVAAVMVTAELPPFARQGNRLDVTLSSMGDASSLAGGTLLITPLKGLDGKTYVVAQGPVSVGGFQAGGAAATVSKNHPTVGRIPRGGMVERELPLNFRDLKNLTINLHTPDFTTANRIARKINQALPNLRARAEDSATVKINMPPNDDQVGIMAKLENLEVRPDMSAKVVVDERTGTVVMGEAVRISTVAVASGALSISITEGAEVSQALPLAQGGRTVVTPKTQVEVGESKKALRLVKGGGVSIGEVVKALNALGATPRDLITILQAIKAAGALQAELEII</sequence>